<dbReference type="InterPro" id="IPR004797">
    <property type="entry name" value="Competence_ComEC/Rec2"/>
</dbReference>
<accession>A0A6N7US46</accession>
<gene>
    <name evidence="8" type="ORF">FYJ34_02910</name>
</gene>
<evidence type="ECO:0000256" key="4">
    <source>
        <dbReference type="ARBA" id="ARBA00022989"/>
    </source>
</evidence>
<evidence type="ECO:0000256" key="1">
    <source>
        <dbReference type="ARBA" id="ARBA00004651"/>
    </source>
</evidence>
<feature type="transmembrane region" description="Helical" evidence="6">
    <location>
        <begin position="438"/>
        <end position="455"/>
    </location>
</feature>
<dbReference type="Proteomes" id="UP000434409">
    <property type="component" value="Unassembled WGS sequence"/>
</dbReference>
<dbReference type="PROSITE" id="PS51257">
    <property type="entry name" value="PROKAR_LIPOPROTEIN"/>
    <property type="match status" value="1"/>
</dbReference>
<proteinExistence type="predicted"/>
<dbReference type="AlphaFoldDB" id="A0A6N7US46"/>
<keyword evidence="4 6" id="KW-1133">Transmembrane helix</keyword>
<dbReference type="InterPro" id="IPR036866">
    <property type="entry name" value="RibonucZ/Hydroxyglut_hydro"/>
</dbReference>
<evidence type="ECO:0000256" key="3">
    <source>
        <dbReference type="ARBA" id="ARBA00022692"/>
    </source>
</evidence>
<feature type="domain" description="Metallo-beta-lactamase" evidence="7">
    <location>
        <begin position="545"/>
        <end position="753"/>
    </location>
</feature>
<evidence type="ECO:0000256" key="6">
    <source>
        <dbReference type="SAM" id="Phobius"/>
    </source>
</evidence>
<dbReference type="SUPFAM" id="SSF56281">
    <property type="entry name" value="Metallo-hydrolase/oxidoreductase"/>
    <property type="match status" value="1"/>
</dbReference>
<feature type="transmembrane region" description="Helical" evidence="6">
    <location>
        <begin position="477"/>
        <end position="494"/>
    </location>
</feature>
<feature type="transmembrane region" description="Helical" evidence="6">
    <location>
        <begin position="350"/>
        <end position="370"/>
    </location>
</feature>
<dbReference type="Pfam" id="PF03772">
    <property type="entry name" value="Competence"/>
    <property type="match status" value="1"/>
</dbReference>
<keyword evidence="2" id="KW-1003">Cell membrane</keyword>
<comment type="caution">
    <text evidence="8">The sequence shown here is derived from an EMBL/GenBank/DDBJ whole genome shotgun (WGS) entry which is preliminary data.</text>
</comment>
<dbReference type="InterPro" id="IPR035681">
    <property type="entry name" value="ComA-like_MBL"/>
</dbReference>
<feature type="transmembrane region" description="Helical" evidence="6">
    <location>
        <begin position="247"/>
        <end position="270"/>
    </location>
</feature>
<reference evidence="8 9" key="1">
    <citation type="submission" date="2019-08" db="EMBL/GenBank/DDBJ databases">
        <title>In-depth cultivation of the pig gut microbiome towards novel bacterial diversity and tailored functional studies.</title>
        <authorList>
            <person name="Wylensek D."/>
            <person name="Hitch T.C.A."/>
            <person name="Clavel T."/>
        </authorList>
    </citation>
    <scope>NUCLEOTIDE SEQUENCE [LARGE SCALE GENOMIC DNA]</scope>
    <source>
        <strain evidence="8 9">68-1-5</strain>
    </source>
</reference>
<feature type="transmembrane region" description="Helical" evidence="6">
    <location>
        <begin position="411"/>
        <end position="431"/>
    </location>
</feature>
<dbReference type="InterPro" id="IPR001279">
    <property type="entry name" value="Metallo-B-lactamas"/>
</dbReference>
<name>A0A6N7US46_9FIRM</name>
<dbReference type="RefSeq" id="WP_154476097.1">
    <property type="nucleotide sequence ID" value="NZ_VULY01000018.1"/>
</dbReference>
<dbReference type="GO" id="GO:0005886">
    <property type="term" value="C:plasma membrane"/>
    <property type="evidence" value="ECO:0007669"/>
    <property type="project" value="UniProtKB-SubCell"/>
</dbReference>
<dbReference type="Gene3D" id="3.60.15.10">
    <property type="entry name" value="Ribonuclease Z/Hydroxyacylglutathione hydrolase-like"/>
    <property type="match status" value="1"/>
</dbReference>
<keyword evidence="3 6" id="KW-0812">Transmembrane</keyword>
<evidence type="ECO:0000256" key="2">
    <source>
        <dbReference type="ARBA" id="ARBA00022475"/>
    </source>
</evidence>
<keyword evidence="5 6" id="KW-0472">Membrane</keyword>
<sequence length="803" mass="90085">MKQRPVLILCMGVLLVTVVIACQRRMEILKRHRHLAGNQKIYKNVFLEGTVCAIEKTDRGTKLCIKGRCKGRALEKEDRDHFAKFIVFFRQKNCPISQKATGKGSDLPAQTSHFTAGRTISEQSAQALLFTSSIFKKGNKQNKKPESVYLGNRVRVKGDFWHFRVARNRGNFDEYLYYKSRGFGGTLLGKELTVTGTEKWELQGRLLQWKQAWKDRLLFRMGKRYGGVMAGVLLGEKREIPEEIKELFQMAGIGHILVISGLHISFLGWAVYQMGRRVTGSFLAGGVAGWICLGIYVLMTGVTVSSLRAVLFFGFRTGAEVSGRAWDKDITFWVSAAILLGTRPEALFDVGFLLSFGTIFSLWKVAPLLFPKKRSYDIPGRLWRGICSGAAICLTLLPLLCWHFFEYSFWSILWNLLVVPLASLLLLAGFLGSLLDMAGGGGGCFALCKGILYVYEKGSGWLGRLPWGHMVIGQPEPWKVAGYYVLVAAGLFLLKKAAGSGTLKGKRKDPRRKIALVSILAGMSLLLWKPERGGNLQIFVLDIGQGDCTFIRGEKGGTYLIDGGSTDVKKVGKYRIRPFLKSQGITKLDYVLISHGDMDHNNGVEELLQDEKGGIRVEKLVLPPENYWEERLARLAQTAKLAGVPVYTINQGDEIREGKLRMTCLFPTKEERGIQKGNEASMVLEIRYGDFEMLLTGDLEKEGEKIFLKEIGRRYQKEGIEVLKVAHHGSRFSTSREFLNSVHPRYAVISAGVSGRYGHPHKEVLKRLRQKGSRILQTSKTGEVFILVEEETMHIGSRWQPLK</sequence>
<evidence type="ECO:0000313" key="9">
    <source>
        <dbReference type="Proteomes" id="UP000434409"/>
    </source>
</evidence>
<dbReference type="EMBL" id="VULY01000018">
    <property type="protein sequence ID" value="MSR93244.1"/>
    <property type="molecule type" value="Genomic_DNA"/>
</dbReference>
<dbReference type="SMART" id="SM00849">
    <property type="entry name" value="Lactamase_B"/>
    <property type="match status" value="1"/>
</dbReference>
<protein>
    <submittedName>
        <fullName evidence="8">DNA internalization-related competence protein ComEC/Rec2</fullName>
    </submittedName>
</protein>
<feature type="transmembrane region" description="Helical" evidence="6">
    <location>
        <begin position="382"/>
        <end position="405"/>
    </location>
</feature>
<evidence type="ECO:0000256" key="5">
    <source>
        <dbReference type="ARBA" id="ARBA00023136"/>
    </source>
</evidence>
<organism evidence="8 9">
    <name type="scientific">Suipraeoptans intestinalis</name>
    <dbReference type="NCBI Taxonomy" id="2606628"/>
    <lineage>
        <taxon>Bacteria</taxon>
        <taxon>Bacillati</taxon>
        <taxon>Bacillota</taxon>
        <taxon>Clostridia</taxon>
        <taxon>Lachnospirales</taxon>
        <taxon>Lachnospiraceae</taxon>
        <taxon>Suipraeoptans</taxon>
    </lineage>
</organism>
<comment type="subcellular location">
    <subcellularLocation>
        <location evidence="1">Cell membrane</location>
        <topology evidence="1">Multi-pass membrane protein</topology>
    </subcellularLocation>
</comment>
<dbReference type="PANTHER" id="PTHR30619">
    <property type="entry name" value="DNA INTERNALIZATION/COMPETENCE PROTEIN COMEC/REC2"/>
    <property type="match status" value="1"/>
</dbReference>
<keyword evidence="9" id="KW-1185">Reference proteome</keyword>
<dbReference type="CDD" id="cd07731">
    <property type="entry name" value="ComA-like_MBL-fold"/>
    <property type="match status" value="1"/>
</dbReference>
<dbReference type="NCBIfam" id="TIGR00361">
    <property type="entry name" value="ComEC_Rec2"/>
    <property type="match status" value="1"/>
</dbReference>
<dbReference type="GO" id="GO:0030420">
    <property type="term" value="P:establishment of competence for transformation"/>
    <property type="evidence" value="ECO:0007669"/>
    <property type="project" value="InterPro"/>
</dbReference>
<evidence type="ECO:0000259" key="7">
    <source>
        <dbReference type="SMART" id="SM00849"/>
    </source>
</evidence>
<dbReference type="InterPro" id="IPR052159">
    <property type="entry name" value="Competence_DNA_uptake"/>
</dbReference>
<evidence type="ECO:0000313" key="8">
    <source>
        <dbReference type="EMBL" id="MSR93244.1"/>
    </source>
</evidence>
<dbReference type="NCBIfam" id="TIGR00360">
    <property type="entry name" value="ComEC_N-term"/>
    <property type="match status" value="1"/>
</dbReference>
<feature type="transmembrane region" description="Helical" evidence="6">
    <location>
        <begin position="282"/>
        <end position="304"/>
    </location>
</feature>
<dbReference type="PANTHER" id="PTHR30619:SF7">
    <property type="entry name" value="BETA-LACTAMASE DOMAIN PROTEIN"/>
    <property type="match status" value="1"/>
</dbReference>
<dbReference type="Pfam" id="PF00753">
    <property type="entry name" value="Lactamase_B"/>
    <property type="match status" value="1"/>
</dbReference>
<dbReference type="InterPro" id="IPR004477">
    <property type="entry name" value="ComEC_N"/>
</dbReference>
<feature type="transmembrane region" description="Helical" evidence="6">
    <location>
        <begin position="514"/>
        <end position="530"/>
    </location>
</feature>